<feature type="transmembrane region" description="Helical" evidence="1">
    <location>
        <begin position="635"/>
        <end position="653"/>
    </location>
</feature>
<accession>A0A3Q0JG51</accession>
<keyword evidence="1" id="KW-1133">Transmembrane helix</keyword>
<organism evidence="2 3">
    <name type="scientific">Diaphorina citri</name>
    <name type="common">Asian citrus psyllid</name>
    <dbReference type="NCBI Taxonomy" id="121845"/>
    <lineage>
        <taxon>Eukaryota</taxon>
        <taxon>Metazoa</taxon>
        <taxon>Ecdysozoa</taxon>
        <taxon>Arthropoda</taxon>
        <taxon>Hexapoda</taxon>
        <taxon>Insecta</taxon>
        <taxon>Pterygota</taxon>
        <taxon>Neoptera</taxon>
        <taxon>Paraneoptera</taxon>
        <taxon>Hemiptera</taxon>
        <taxon>Sternorrhyncha</taxon>
        <taxon>Psylloidea</taxon>
        <taxon>Psyllidae</taxon>
        <taxon>Diaphorininae</taxon>
        <taxon>Diaphorina</taxon>
    </lineage>
</organism>
<sequence length="894" mass="103118">MSMKEPIKFNVDLDGAPEELIQLVQSIKEVGEQFLYHWKTFPIVIPNPVLSTINGSNEVSQDRIQLPLGHTEKLELTNEILLSKLTIPYQFITPKGKFRWAIHRAISTVIPLCSYNVTYSICVRNLTYFLDSRVHEERCRHLVAELLPSPDCEDSVLHLTNFVRKQLKRLHTEKLELTNEILLSKLTIPYQFITPKGQKLDLRLFNRDLMKKALPHLVVILEKETRGWFLHFREKLINQLKCEKLPDDEIEKTVNQAVMKEYLTRVYNSIQNNEELQALGEGIPQLLIDQAQSIVLMYRAIDNVRSKLARTKDLLCARIKYSHVILARIGAWLRQELRQTEARFIEENKWSAHEEALALCTAHNLPQTLYFLQRDVTFMREREPVLLKELRKVKTPTRTFQWPTQIWFPQNWVVKRNFQGQSENIPTVFSSTATSITTPRSDPNQPVFLVEKEVIRSSSTRWPLWRWINYTHRTWSWCWNTMFFFGIFIPWCSPLGIRALVCIEPFYSHFELSQVNGTLFPRKFSLTPTLCSRLLHLCRHISKSRTYFETKPDTGFIGKGLTRHVNRMWNYLIKGVLGTLVLTLVFPIACIITTIVCLLLALTAVIWVPIVTLGMHLVMALVYDFDCPDPLVRNRYCVILEALVINILLQGLIQPLLALLVACIVCPIACVLCVSVGLVRYWLRLLWDTIMFYGLIKKRGRVPACDSFIVKRIAGPGLASNYYFQIKPEQALAAFEAKLGRWFKLEADSSIDLSRFTEMVRGAGGLDLLGPIYAPRGNIQVHSPYLEVAAFNPKSNLIKPDKNWYFKEAIEESCTDYQGEMSKYLEENSMDSVESQSSIASSSTFNWRQGEWNSATRRKLRNTNVVRVDLASPEDVTLDTDSSRVVFSTYGTTV</sequence>
<feature type="transmembrane region" description="Helical" evidence="1">
    <location>
        <begin position="571"/>
        <end position="595"/>
    </location>
</feature>
<dbReference type="KEGG" id="dci:103518835"/>
<dbReference type="PANTHER" id="PTHR37686">
    <property type="entry name" value="LD36006P"/>
    <property type="match status" value="1"/>
</dbReference>
<keyword evidence="2" id="KW-1185">Reference proteome</keyword>
<evidence type="ECO:0000256" key="1">
    <source>
        <dbReference type="SAM" id="Phobius"/>
    </source>
</evidence>
<dbReference type="STRING" id="121845.A0A3Q0JG51"/>
<evidence type="ECO:0000313" key="2">
    <source>
        <dbReference type="Proteomes" id="UP000079169"/>
    </source>
</evidence>
<keyword evidence="1" id="KW-0472">Membrane</keyword>
<dbReference type="PANTHER" id="PTHR37686:SF1">
    <property type="entry name" value="LD36006P"/>
    <property type="match status" value="1"/>
</dbReference>
<dbReference type="AlphaFoldDB" id="A0A3Q0JG51"/>
<dbReference type="PaxDb" id="121845-A0A3Q0JG51"/>
<protein>
    <submittedName>
        <fullName evidence="3">Uncharacterized protein LOC103518835</fullName>
    </submittedName>
</protein>
<proteinExistence type="predicted"/>
<dbReference type="Pfam" id="PF25228">
    <property type="entry name" value="Lips"/>
    <property type="match status" value="1"/>
</dbReference>
<dbReference type="Proteomes" id="UP000079169">
    <property type="component" value="Unplaced"/>
</dbReference>
<feature type="transmembrane region" description="Helical" evidence="1">
    <location>
        <begin position="659"/>
        <end position="683"/>
    </location>
</feature>
<evidence type="ECO:0000313" key="3">
    <source>
        <dbReference type="RefSeq" id="XP_026686043.1"/>
    </source>
</evidence>
<dbReference type="InterPro" id="IPR057435">
    <property type="entry name" value="Lips"/>
</dbReference>
<gene>
    <name evidence="3" type="primary">LOC103518835</name>
</gene>
<dbReference type="GeneID" id="103518835"/>
<dbReference type="RefSeq" id="XP_026686043.1">
    <property type="nucleotide sequence ID" value="XM_026830242.1"/>
</dbReference>
<keyword evidence="1" id="KW-0812">Transmembrane</keyword>
<reference evidence="3" key="1">
    <citation type="submission" date="2025-08" db="UniProtKB">
        <authorList>
            <consortium name="RefSeq"/>
        </authorList>
    </citation>
    <scope>IDENTIFICATION</scope>
</reference>
<feature type="transmembrane region" description="Helical" evidence="1">
    <location>
        <begin position="601"/>
        <end position="623"/>
    </location>
</feature>
<name>A0A3Q0JG51_DIACI</name>